<dbReference type="KEGG" id="rrd:RradSPS_0050"/>
<evidence type="ECO:0000313" key="5">
    <source>
        <dbReference type="Proteomes" id="UP000025229"/>
    </source>
</evidence>
<keyword evidence="2" id="KW-0812">Transmembrane</keyword>
<reference evidence="3 5" key="1">
    <citation type="submission" date="2014-03" db="EMBL/GenBank/DDBJ databases">
        <title>Complete genome sequence of the Radio-Resistant Rubrobacter radiotolerans RSPS-4.</title>
        <authorList>
            <person name="Egas C.C."/>
            <person name="Barroso C.C."/>
            <person name="Froufe H.J.C."/>
            <person name="Pacheco J.J."/>
            <person name="Albuquerque L.L."/>
            <person name="da Costa M.M.S."/>
        </authorList>
    </citation>
    <scope>NUCLEOTIDE SEQUENCE [LARGE SCALE GENOMIC DNA]</scope>
    <source>
        <strain evidence="3 5">RSPS-4</strain>
    </source>
</reference>
<dbReference type="AlphaFoldDB" id="A0A023WZ19"/>
<protein>
    <submittedName>
        <fullName evidence="4">DUF4190 domain-containing protein</fullName>
    </submittedName>
</protein>
<evidence type="ECO:0000256" key="1">
    <source>
        <dbReference type="SAM" id="MobiDB-lite"/>
    </source>
</evidence>
<dbReference type="Proteomes" id="UP001281130">
    <property type="component" value="Unassembled WGS sequence"/>
</dbReference>
<keyword evidence="5" id="KW-1185">Reference proteome</keyword>
<feature type="region of interest" description="Disordered" evidence="1">
    <location>
        <begin position="1"/>
        <end position="74"/>
    </location>
</feature>
<dbReference type="EMBL" id="JAWXXX010000001">
    <property type="protein sequence ID" value="MDX5892744.1"/>
    <property type="molecule type" value="Genomic_DNA"/>
</dbReference>
<sequence length="163" mass="17561">MEQGPRDPADRPLGRENPENRPARSGDSGYRDRTRGEEPGFGREGGGRPTETDRSYGDRSYEERGGTPYREPEKTGTGWGIAALVLAGLSIIAAFFFAFFNLILAVPGLILGIVARRRGSRGMGLTAIILSIVGILLGILITVAVGALIFTSPEFQQIIQEAQ</sequence>
<feature type="compositionally biased region" description="Basic and acidic residues" evidence="1">
    <location>
        <begin position="50"/>
        <end position="74"/>
    </location>
</feature>
<dbReference type="HOGENOM" id="CLU_1625838_0_0_11"/>
<name>A0A023WZ19_RUBRA</name>
<evidence type="ECO:0000256" key="2">
    <source>
        <dbReference type="SAM" id="Phobius"/>
    </source>
</evidence>
<dbReference type="STRING" id="42256.RradSPS_0050"/>
<keyword evidence="2" id="KW-1133">Transmembrane helix</keyword>
<feature type="compositionally biased region" description="Basic and acidic residues" evidence="1">
    <location>
        <begin position="1"/>
        <end position="41"/>
    </location>
</feature>
<gene>
    <name evidence="3" type="ORF">RradSPS_0050</name>
    <name evidence="4" type="ORF">SIL72_01760</name>
</gene>
<organism evidence="3 5">
    <name type="scientific">Rubrobacter radiotolerans</name>
    <name type="common">Arthrobacter radiotolerans</name>
    <dbReference type="NCBI Taxonomy" id="42256"/>
    <lineage>
        <taxon>Bacteria</taxon>
        <taxon>Bacillati</taxon>
        <taxon>Actinomycetota</taxon>
        <taxon>Rubrobacteria</taxon>
        <taxon>Rubrobacterales</taxon>
        <taxon>Rubrobacteraceae</taxon>
        <taxon>Rubrobacter</taxon>
    </lineage>
</organism>
<proteinExistence type="predicted"/>
<evidence type="ECO:0000313" key="3">
    <source>
        <dbReference type="EMBL" id="AHY45333.1"/>
    </source>
</evidence>
<feature type="transmembrane region" description="Helical" evidence="2">
    <location>
        <begin position="81"/>
        <end position="114"/>
    </location>
</feature>
<reference evidence="4" key="2">
    <citation type="submission" date="2023-11" db="EMBL/GenBank/DDBJ databases">
        <title>MicrobeMod: A computational toolkit for identifying prokaryotic methylation and restriction-modification with nanopore sequencing.</title>
        <authorList>
            <person name="Crits-Christoph A."/>
            <person name="Kang S.C."/>
            <person name="Lee H."/>
            <person name="Ostrov N."/>
        </authorList>
    </citation>
    <scope>NUCLEOTIDE SEQUENCE</scope>
    <source>
        <strain evidence="4">ATCC 51242</strain>
    </source>
</reference>
<evidence type="ECO:0000313" key="4">
    <source>
        <dbReference type="EMBL" id="MDX5892744.1"/>
    </source>
</evidence>
<feature type="transmembrane region" description="Helical" evidence="2">
    <location>
        <begin position="126"/>
        <end position="150"/>
    </location>
</feature>
<accession>A0A023WZ19</accession>
<dbReference type="RefSeq" id="WP_038679890.1">
    <property type="nucleotide sequence ID" value="NZ_CP007514.1"/>
</dbReference>
<keyword evidence="2" id="KW-0472">Membrane</keyword>
<dbReference type="EMBL" id="CP007514">
    <property type="protein sequence ID" value="AHY45333.1"/>
    <property type="molecule type" value="Genomic_DNA"/>
</dbReference>
<dbReference type="OrthoDB" id="10017413at2"/>
<dbReference type="Proteomes" id="UP000025229">
    <property type="component" value="Chromosome"/>
</dbReference>